<protein>
    <submittedName>
        <fullName evidence="1">Uncharacterized protein</fullName>
    </submittedName>
</protein>
<organism evidence="1 2">
    <name type="scientific">Zarea fungicola</name>
    <dbReference type="NCBI Taxonomy" id="93591"/>
    <lineage>
        <taxon>Eukaryota</taxon>
        <taxon>Fungi</taxon>
        <taxon>Dikarya</taxon>
        <taxon>Ascomycota</taxon>
        <taxon>Pezizomycotina</taxon>
        <taxon>Sordariomycetes</taxon>
        <taxon>Hypocreomycetidae</taxon>
        <taxon>Hypocreales</taxon>
        <taxon>Cordycipitaceae</taxon>
        <taxon>Zarea</taxon>
    </lineage>
</organism>
<dbReference type="EMBL" id="JANJQO010000053">
    <property type="protein sequence ID" value="KAJ2982882.1"/>
    <property type="molecule type" value="Genomic_DNA"/>
</dbReference>
<dbReference type="Proteomes" id="UP001143910">
    <property type="component" value="Unassembled WGS sequence"/>
</dbReference>
<comment type="caution">
    <text evidence="1">The sequence shown here is derived from an EMBL/GenBank/DDBJ whole genome shotgun (WGS) entry which is preliminary data.</text>
</comment>
<evidence type="ECO:0000313" key="1">
    <source>
        <dbReference type="EMBL" id="KAJ2982882.1"/>
    </source>
</evidence>
<sequence>MALLSLRFAAVILLAGAAVATPCASITAPAVPGATVLSVVASELLNVTLPPVLFYLPVGASGLNVCDVKVNLTHPGVNDNVLVQVWLPLEGWNGRFLGTGGGGWATGSGSIGLAGAVMANFSGAMTDGGHANSLLDPSTWALNSDGSINSGLLTDFASRSLHDMTVVGKAVTKQFYGKAPSYSYWSGCSTGGRQGLMEAQKYPGDYNGILAASPAINWPSLIMAAQWPQVVMQQEKTFPPQCVFDGFIAASIAQCDILDGVKDGIIGDPGSCPFDPYKLVGSSVNCDSTEITVTYAMADIVRKVLDGPTDVIGRQLWYGLNAGTPLNALALTVPGPHGTTVGVPFTISDFWIRYFLKRQPNFNTSTITYLDFSMLFAQSNLEYENVIGTNDPDLSAFSSAGGKMITWHGLADPLIPPDGTLQYRQQVDNFMGGSSSVDKFYRVFFAPGVGHCGMGIGPVPTAGLDALVAWVEKGIAPDTLAAAGTDANGAATTKNICRYPLVSRYDGKGDPKSAASYSCASSFTRT</sequence>
<name>A0ACC1NU59_9HYPO</name>
<proteinExistence type="predicted"/>
<evidence type="ECO:0000313" key="2">
    <source>
        <dbReference type="Proteomes" id="UP001143910"/>
    </source>
</evidence>
<reference evidence="1" key="1">
    <citation type="submission" date="2022-08" db="EMBL/GenBank/DDBJ databases">
        <title>Genome Sequence of Lecanicillium fungicola.</title>
        <authorList>
            <person name="Buettner E."/>
        </authorList>
    </citation>
    <scope>NUCLEOTIDE SEQUENCE</scope>
    <source>
        <strain evidence="1">Babe33</strain>
    </source>
</reference>
<accession>A0ACC1NU59</accession>
<gene>
    <name evidence="1" type="ORF">NQ176_g1088</name>
</gene>
<keyword evidence="2" id="KW-1185">Reference proteome</keyword>